<organism evidence="1 2">
    <name type="scientific">Chaetomium globosum (strain ATCC 6205 / CBS 148.51 / DSM 1962 / NBRC 6347 / NRRL 1970)</name>
    <name type="common">Soil fungus</name>
    <dbReference type="NCBI Taxonomy" id="306901"/>
    <lineage>
        <taxon>Eukaryota</taxon>
        <taxon>Fungi</taxon>
        <taxon>Dikarya</taxon>
        <taxon>Ascomycota</taxon>
        <taxon>Pezizomycotina</taxon>
        <taxon>Sordariomycetes</taxon>
        <taxon>Sordariomycetidae</taxon>
        <taxon>Sordariales</taxon>
        <taxon>Chaetomiaceae</taxon>
        <taxon>Chaetomium</taxon>
    </lineage>
</organism>
<dbReference type="VEuPathDB" id="FungiDB:CHGG_09701"/>
<gene>
    <name evidence="1" type="ORF">CHGG_09701</name>
</gene>
<reference evidence="2" key="1">
    <citation type="journal article" date="2015" name="Genome Announc.">
        <title>Draft genome sequence of the cellulolytic fungus Chaetomium globosum.</title>
        <authorList>
            <person name="Cuomo C.A."/>
            <person name="Untereiner W.A."/>
            <person name="Ma L.-J."/>
            <person name="Grabherr M."/>
            <person name="Birren B.W."/>
        </authorList>
    </citation>
    <scope>NUCLEOTIDE SEQUENCE [LARGE SCALE GENOMIC DNA]</scope>
    <source>
        <strain evidence="2">ATCC 6205 / CBS 148.51 / DSM 1962 / NBRC 6347 / NRRL 1970</strain>
    </source>
</reference>
<evidence type="ECO:0000313" key="1">
    <source>
        <dbReference type="EMBL" id="EAQ83297.1"/>
    </source>
</evidence>
<name>Q2GQQ3_CHAGB</name>
<dbReference type="GeneID" id="4396244"/>
<evidence type="ECO:0000313" key="2">
    <source>
        <dbReference type="Proteomes" id="UP000001056"/>
    </source>
</evidence>
<dbReference type="HOGENOM" id="CLU_3359613_0_0_1"/>
<proteinExistence type="predicted"/>
<dbReference type="EMBL" id="CH408035">
    <property type="protein sequence ID" value="EAQ83297.1"/>
    <property type="molecule type" value="Genomic_DNA"/>
</dbReference>
<dbReference type="Proteomes" id="UP000001056">
    <property type="component" value="Unassembled WGS sequence"/>
</dbReference>
<dbReference type="AlphaFoldDB" id="Q2GQQ3"/>
<keyword evidence="2" id="KW-1185">Reference proteome</keyword>
<accession>Q2GQQ3</accession>
<dbReference type="RefSeq" id="XP_001227628.1">
    <property type="nucleotide sequence ID" value="XM_001227627.1"/>
</dbReference>
<sequence length="36" mass="3663">MAQRLGTVTAPSSVLMSEPSYELVVSSCCSGKDDGG</sequence>
<protein>
    <submittedName>
        <fullName evidence="1">Uncharacterized protein</fullName>
    </submittedName>
</protein>
<dbReference type="InParanoid" id="Q2GQQ3"/>